<keyword evidence="2" id="KW-0808">Transferase</keyword>
<dbReference type="EMBL" id="BQNB010008736">
    <property type="protein sequence ID" value="GJS53580.1"/>
    <property type="molecule type" value="Genomic_DNA"/>
</dbReference>
<dbReference type="InterPro" id="IPR041373">
    <property type="entry name" value="RT_RNaseH"/>
</dbReference>
<dbReference type="GO" id="GO:0003964">
    <property type="term" value="F:RNA-directed DNA polymerase activity"/>
    <property type="evidence" value="ECO:0007669"/>
    <property type="project" value="UniProtKB-KW"/>
</dbReference>
<comment type="caution">
    <text evidence="16">The sequence shown here is derived from an EMBL/GenBank/DDBJ whole genome shotgun (WGS) entry which is preliminary data.</text>
</comment>
<evidence type="ECO:0000256" key="8">
    <source>
        <dbReference type="ARBA" id="ARBA00022801"/>
    </source>
</evidence>
<evidence type="ECO:0000256" key="7">
    <source>
        <dbReference type="ARBA" id="ARBA00022759"/>
    </source>
</evidence>
<dbReference type="InterPro" id="IPR000477">
    <property type="entry name" value="RT_dom"/>
</dbReference>
<feature type="domain" description="Integrase catalytic" evidence="15">
    <location>
        <begin position="460"/>
        <end position="623"/>
    </location>
</feature>
<dbReference type="PANTHER" id="PTHR37984:SF5">
    <property type="entry name" value="PROTEIN NYNRIN-LIKE"/>
    <property type="match status" value="1"/>
</dbReference>
<dbReference type="Proteomes" id="UP001151760">
    <property type="component" value="Unassembled WGS sequence"/>
</dbReference>
<evidence type="ECO:0000256" key="1">
    <source>
        <dbReference type="ARBA" id="ARBA00022670"/>
    </source>
</evidence>
<keyword evidence="4" id="KW-0540">Nuclease</keyword>
<keyword evidence="17" id="KW-1185">Reference proteome</keyword>
<dbReference type="CDD" id="cd09274">
    <property type="entry name" value="RNase_HI_RT_Ty3"/>
    <property type="match status" value="1"/>
</dbReference>
<dbReference type="InterPro" id="IPR043128">
    <property type="entry name" value="Rev_trsase/Diguanyl_cyclase"/>
</dbReference>
<dbReference type="Pfam" id="PF00078">
    <property type="entry name" value="RVT_1"/>
    <property type="match status" value="1"/>
</dbReference>
<dbReference type="CDD" id="cd01647">
    <property type="entry name" value="RT_LTR"/>
    <property type="match status" value="1"/>
</dbReference>
<keyword evidence="6" id="KW-0064">Aspartyl protease</keyword>
<dbReference type="Gene3D" id="3.30.70.270">
    <property type="match status" value="2"/>
</dbReference>
<dbReference type="SUPFAM" id="SSF56672">
    <property type="entry name" value="DNA/RNA polymerases"/>
    <property type="match status" value="1"/>
</dbReference>
<proteinExistence type="predicted"/>
<dbReference type="Pfam" id="PF17917">
    <property type="entry name" value="RT_RNaseH"/>
    <property type="match status" value="1"/>
</dbReference>
<dbReference type="InterPro" id="IPR012337">
    <property type="entry name" value="RNaseH-like_sf"/>
</dbReference>
<dbReference type="PANTHER" id="PTHR37984">
    <property type="entry name" value="PROTEIN CBG26694"/>
    <property type="match status" value="1"/>
</dbReference>
<accession>A0ABQ4WKY8</accession>
<evidence type="ECO:0000256" key="12">
    <source>
        <dbReference type="ARBA" id="ARBA00022932"/>
    </source>
</evidence>
<organism evidence="16 17">
    <name type="scientific">Tanacetum coccineum</name>
    <dbReference type="NCBI Taxonomy" id="301880"/>
    <lineage>
        <taxon>Eukaryota</taxon>
        <taxon>Viridiplantae</taxon>
        <taxon>Streptophyta</taxon>
        <taxon>Embryophyta</taxon>
        <taxon>Tracheophyta</taxon>
        <taxon>Spermatophyta</taxon>
        <taxon>Magnoliopsida</taxon>
        <taxon>eudicotyledons</taxon>
        <taxon>Gunneridae</taxon>
        <taxon>Pentapetalae</taxon>
        <taxon>asterids</taxon>
        <taxon>campanulids</taxon>
        <taxon>Asterales</taxon>
        <taxon>Asteraceae</taxon>
        <taxon>Asteroideae</taxon>
        <taxon>Anthemideae</taxon>
        <taxon>Anthemidinae</taxon>
        <taxon>Tanacetum</taxon>
    </lineage>
</organism>
<keyword evidence="14" id="KW-0233">DNA recombination</keyword>
<evidence type="ECO:0000256" key="6">
    <source>
        <dbReference type="ARBA" id="ARBA00022750"/>
    </source>
</evidence>
<dbReference type="Pfam" id="PF17921">
    <property type="entry name" value="Integrase_H2C2"/>
    <property type="match status" value="1"/>
</dbReference>
<evidence type="ECO:0000256" key="13">
    <source>
        <dbReference type="ARBA" id="ARBA00023125"/>
    </source>
</evidence>
<reference evidence="16" key="1">
    <citation type="journal article" date="2022" name="Int. J. Mol. Sci.">
        <title>Draft Genome of Tanacetum Coccineum: Genomic Comparison of Closely Related Tanacetum-Family Plants.</title>
        <authorList>
            <person name="Yamashiro T."/>
            <person name="Shiraishi A."/>
            <person name="Nakayama K."/>
            <person name="Satake H."/>
        </authorList>
    </citation>
    <scope>NUCLEOTIDE SEQUENCE</scope>
</reference>
<keyword evidence="8" id="KW-0378">Hydrolase</keyword>
<dbReference type="SUPFAM" id="SSF53098">
    <property type="entry name" value="Ribonuclease H-like"/>
    <property type="match status" value="1"/>
</dbReference>
<dbReference type="Gene3D" id="3.30.420.10">
    <property type="entry name" value="Ribonuclease H-like superfamily/Ribonuclease H"/>
    <property type="match status" value="1"/>
</dbReference>
<sequence>MPIKLGSFDVVIGMDWLSKYHARIICDEKVVHIPIDGETLIIRAQVMEKKSDEKRLEDIPVVREFLEVFPWKSTGLPPELSDQLQELADRGFIRPSTSPWGAPVLFVKKKDGSFRMCIDYRELNKLTVKNRYPLPRIDDLFDQLQGSSVYSKIDLRSGYHQLRVRDEDIPKTAFRTRHVIDSQGIHVDPAKIEAVKNWASPTTPTEKNKKYIWGEDQESAFQLLKQKLCEAPILALPEGNDDFVIYCDASHQGLGAVLMQREKVIAYASRQLKPHEENYTTHDLELGAVVFALKIWRHYLYGTKCIVFTDHKSLQHILDQKELNMRQRCWLELLADYDCEIHYHPGKENVVADALSQKERIKPLRVRALVMTLHPKLPSQILEAQTEAIKEENIKAENLRGMDKAFEYSIHPGSDKMYQDLKKLYWWPNMKAIIAEYVGKCLTCSRVKAECQKPSGLLIQPEIPTWKWERITMDFVTKLPKTSSGHDIIWVIIDRLTKSAHFIPTRETDSMETLTRLYIKEIVSRHRVPISIISDRDSHFTSRFWQSMQNALGTQLDMSTAYHPQTDGQSERTIQTLEDMLRACVIDFGKGWERHLPLVEFSYNNSYHASIKATPFEIEQIRITYKLKRWKGLCQYRGIKPLEFQVGDRVMLKVSPRKGVIRFGKRGKLNPWYIGPFKILKRVGPVAYKLELPEELSNVHSTFHVSNLKKCLSDKSLVISMKQLRLDDKLNFVEEPIEIMDREVKQLRQSRIPIVKVRWNSKRGPEFTWEREDQIRSKGGGDDDVVGGDRGVMMMMMMMAAAAVVGGVEVAARGGE</sequence>
<dbReference type="InterPro" id="IPR036397">
    <property type="entry name" value="RNaseH_sf"/>
</dbReference>
<gene>
    <name evidence="16" type="ORF">Tco_0626942</name>
</gene>
<dbReference type="Gene3D" id="1.10.340.70">
    <property type="match status" value="1"/>
</dbReference>
<evidence type="ECO:0000256" key="9">
    <source>
        <dbReference type="ARBA" id="ARBA00022842"/>
    </source>
</evidence>
<evidence type="ECO:0000256" key="10">
    <source>
        <dbReference type="ARBA" id="ARBA00022908"/>
    </source>
</evidence>
<evidence type="ECO:0000256" key="14">
    <source>
        <dbReference type="ARBA" id="ARBA00023172"/>
    </source>
</evidence>
<evidence type="ECO:0000256" key="3">
    <source>
        <dbReference type="ARBA" id="ARBA00022695"/>
    </source>
</evidence>
<keyword evidence="12" id="KW-0239">DNA-directed DNA polymerase</keyword>
<keyword evidence="7" id="KW-0255">Endonuclease</keyword>
<dbReference type="Pfam" id="PF00665">
    <property type="entry name" value="rve"/>
    <property type="match status" value="1"/>
</dbReference>
<dbReference type="Gene3D" id="3.10.10.10">
    <property type="entry name" value="HIV Type 1 Reverse Transcriptase, subunit A, domain 1"/>
    <property type="match status" value="1"/>
</dbReference>
<dbReference type="InterPro" id="IPR043502">
    <property type="entry name" value="DNA/RNA_pol_sf"/>
</dbReference>
<evidence type="ECO:0000313" key="17">
    <source>
        <dbReference type="Proteomes" id="UP001151760"/>
    </source>
</evidence>
<keyword evidence="11 16" id="KW-0695">RNA-directed DNA polymerase</keyword>
<keyword evidence="13" id="KW-0238">DNA-binding</keyword>
<keyword evidence="1" id="KW-0645">Protease</keyword>
<evidence type="ECO:0000256" key="11">
    <source>
        <dbReference type="ARBA" id="ARBA00022918"/>
    </source>
</evidence>
<keyword evidence="9" id="KW-0460">Magnesium</keyword>
<keyword evidence="10" id="KW-0229">DNA integration</keyword>
<dbReference type="PROSITE" id="PS50994">
    <property type="entry name" value="INTEGRASE"/>
    <property type="match status" value="1"/>
</dbReference>
<evidence type="ECO:0000256" key="2">
    <source>
        <dbReference type="ARBA" id="ARBA00022679"/>
    </source>
</evidence>
<evidence type="ECO:0000256" key="5">
    <source>
        <dbReference type="ARBA" id="ARBA00022723"/>
    </source>
</evidence>
<dbReference type="Gene3D" id="3.10.20.370">
    <property type="match status" value="1"/>
</dbReference>
<name>A0ABQ4WKY8_9ASTR</name>
<dbReference type="InterPro" id="IPR001584">
    <property type="entry name" value="Integrase_cat-core"/>
</dbReference>
<protein>
    <submittedName>
        <fullName evidence="16">Reverse transcriptase domain-containing protein</fullName>
    </submittedName>
</protein>
<keyword evidence="3" id="KW-0548">Nucleotidyltransferase</keyword>
<dbReference type="InterPro" id="IPR050951">
    <property type="entry name" value="Retrovirus_Pol_polyprotein"/>
</dbReference>
<reference evidence="16" key="2">
    <citation type="submission" date="2022-01" db="EMBL/GenBank/DDBJ databases">
        <authorList>
            <person name="Yamashiro T."/>
            <person name="Shiraishi A."/>
            <person name="Satake H."/>
            <person name="Nakayama K."/>
        </authorList>
    </citation>
    <scope>NUCLEOTIDE SEQUENCE</scope>
</reference>
<dbReference type="InterPro" id="IPR041588">
    <property type="entry name" value="Integrase_H2C2"/>
</dbReference>
<keyword evidence="5" id="KW-0479">Metal-binding</keyword>
<evidence type="ECO:0000259" key="15">
    <source>
        <dbReference type="PROSITE" id="PS50994"/>
    </source>
</evidence>
<evidence type="ECO:0000313" key="16">
    <source>
        <dbReference type="EMBL" id="GJS53580.1"/>
    </source>
</evidence>
<evidence type="ECO:0000256" key="4">
    <source>
        <dbReference type="ARBA" id="ARBA00022722"/>
    </source>
</evidence>
<dbReference type="Pfam" id="PF08284">
    <property type="entry name" value="RVP_2"/>
    <property type="match status" value="1"/>
</dbReference>
<dbReference type="InterPro" id="IPR056924">
    <property type="entry name" value="SH3_Tf2-1"/>
</dbReference>
<dbReference type="Pfam" id="PF24626">
    <property type="entry name" value="SH3_Tf2-1"/>
    <property type="match status" value="1"/>
</dbReference>